<accession>A0ACA8R523</accession>
<reference evidence="1" key="1">
    <citation type="submission" date="2019-06" db="EMBL/GenBank/DDBJ databases">
        <title>Complete genome sequence of Methanobrevibacter arboriphilus strain SA.</title>
        <authorList>
            <person name="Asakawa S."/>
        </authorList>
    </citation>
    <scope>NUCLEOTIDE SEQUENCE</scope>
    <source>
        <strain evidence="1">SA</strain>
    </source>
</reference>
<proteinExistence type="predicted"/>
<dbReference type="Proteomes" id="UP000825015">
    <property type="component" value="Chromosome"/>
</dbReference>
<gene>
    <name evidence="1" type="ORF">MarbSA_14350</name>
</gene>
<dbReference type="EMBL" id="AP019779">
    <property type="protein sequence ID" value="BBL62395.1"/>
    <property type="molecule type" value="Genomic_DNA"/>
</dbReference>
<evidence type="ECO:0000313" key="1">
    <source>
        <dbReference type="EMBL" id="BBL62395.1"/>
    </source>
</evidence>
<evidence type="ECO:0000313" key="2">
    <source>
        <dbReference type="Proteomes" id="UP000825015"/>
    </source>
</evidence>
<name>A0ACA8R523_METAZ</name>
<organism evidence="1 2">
    <name type="scientific">Methanobrevibacter arboriphilus</name>
    <dbReference type="NCBI Taxonomy" id="39441"/>
    <lineage>
        <taxon>Archaea</taxon>
        <taxon>Methanobacteriati</taxon>
        <taxon>Methanobacteriota</taxon>
        <taxon>Methanomada group</taxon>
        <taxon>Methanobacteria</taxon>
        <taxon>Methanobacteriales</taxon>
        <taxon>Methanobacteriaceae</taxon>
        <taxon>Methanobrevibacter</taxon>
    </lineage>
</organism>
<keyword evidence="2" id="KW-1185">Reference proteome</keyword>
<protein>
    <submittedName>
        <fullName evidence="1">Uncharacterized protein</fullName>
    </submittedName>
</protein>
<sequence length="80" mass="9352">MEGFIIIETSIKFSFNTNEMDSEDFLNIMEQMNWADCKIKTDEKGLCLEFPIDYPFKEDGTVNETIIKQEHLKDLLPCIV</sequence>